<keyword evidence="3" id="KW-0862">Zinc</keyword>
<evidence type="ECO:0000256" key="3">
    <source>
        <dbReference type="ARBA" id="ARBA00022833"/>
    </source>
</evidence>
<dbReference type="RefSeq" id="WP_120353310.1">
    <property type="nucleotide sequence ID" value="NZ_RAQO01000002.1"/>
</dbReference>
<name>A0A420ELB8_9ALTE</name>
<dbReference type="OrthoDB" id="9814654at2"/>
<dbReference type="InterPro" id="IPR001876">
    <property type="entry name" value="Znf_RanBP2"/>
</dbReference>
<proteinExistence type="predicted"/>
<dbReference type="Pfam" id="PF09413">
    <property type="entry name" value="DUF2007"/>
    <property type="match status" value="1"/>
</dbReference>
<dbReference type="Proteomes" id="UP000286482">
    <property type="component" value="Unassembled WGS sequence"/>
</dbReference>
<accession>A0A420ELB8</accession>
<gene>
    <name evidence="5" type="ORF">DBZ36_02340</name>
</gene>
<dbReference type="AlphaFoldDB" id="A0A420ELB8"/>
<dbReference type="GO" id="GO:0008270">
    <property type="term" value="F:zinc ion binding"/>
    <property type="evidence" value="ECO:0007669"/>
    <property type="project" value="UniProtKB-KW"/>
</dbReference>
<dbReference type="EMBL" id="RAQO01000002">
    <property type="protein sequence ID" value="RKF21507.1"/>
    <property type="molecule type" value="Genomic_DNA"/>
</dbReference>
<dbReference type="PROSITE" id="PS01358">
    <property type="entry name" value="ZF_RANBP2_1"/>
    <property type="match status" value="1"/>
</dbReference>
<organism evidence="5 6">
    <name type="scientific">Alginatibacterium sediminis</name>
    <dbReference type="NCBI Taxonomy" id="2164068"/>
    <lineage>
        <taxon>Bacteria</taxon>
        <taxon>Pseudomonadati</taxon>
        <taxon>Pseudomonadota</taxon>
        <taxon>Gammaproteobacteria</taxon>
        <taxon>Alteromonadales</taxon>
        <taxon>Alteromonadaceae</taxon>
        <taxon>Alginatibacterium</taxon>
    </lineage>
</organism>
<comment type="caution">
    <text evidence="5">The sequence shown here is derived from an EMBL/GenBank/DDBJ whole genome shotgun (WGS) entry which is preliminary data.</text>
</comment>
<evidence type="ECO:0000256" key="2">
    <source>
        <dbReference type="ARBA" id="ARBA00022771"/>
    </source>
</evidence>
<evidence type="ECO:0000259" key="4">
    <source>
        <dbReference type="PROSITE" id="PS01358"/>
    </source>
</evidence>
<reference evidence="5 6" key="1">
    <citation type="submission" date="2018-09" db="EMBL/GenBank/DDBJ databases">
        <authorList>
            <person name="Wang Z."/>
        </authorList>
    </citation>
    <scope>NUCLEOTIDE SEQUENCE [LARGE SCALE GENOMIC DNA]</scope>
    <source>
        <strain evidence="5 6">ALS 81</strain>
    </source>
</reference>
<keyword evidence="1" id="KW-0479">Metal-binding</keyword>
<evidence type="ECO:0000256" key="1">
    <source>
        <dbReference type="ARBA" id="ARBA00022723"/>
    </source>
</evidence>
<sequence>MTKEIQWRSRTWVVFYRAGHQIEAQLIRGAFQQQGLEVMFPQSFLSGGLGELPGAVLEQELFCQKQDFQLARNLITEYEKKRQLDWYCSTCNEVNGSSFDWCWNCQSAHSGNNS</sequence>
<dbReference type="InterPro" id="IPR018551">
    <property type="entry name" value="DUF2007"/>
</dbReference>
<keyword evidence="6" id="KW-1185">Reference proteome</keyword>
<feature type="domain" description="RanBP2-type" evidence="4">
    <location>
        <begin position="86"/>
        <end position="105"/>
    </location>
</feature>
<evidence type="ECO:0000313" key="6">
    <source>
        <dbReference type="Proteomes" id="UP000286482"/>
    </source>
</evidence>
<protein>
    <submittedName>
        <fullName evidence="5">DUF2007 domain-containing protein</fullName>
    </submittedName>
</protein>
<evidence type="ECO:0000313" key="5">
    <source>
        <dbReference type="EMBL" id="RKF21507.1"/>
    </source>
</evidence>
<keyword evidence="2" id="KW-0863">Zinc-finger</keyword>